<sequence length="142" mass="15868">MGLLQTSLKALTSILASNVSRSYSRKSRAALIHLGQSPQFFQEWENGDGGTCKSWKDLNLCSFIEKAPPRGSQKTKRHQTVDSSNIGISRNGRVSNKSLIPHVQYFKHGELRHLVLINDSNQSHPSTSRGQITVLSLIRDRN</sequence>
<name>A0A2R6WJU3_MARPO</name>
<reference evidence="2" key="2">
    <citation type="submission" date="2017-12" db="EMBL/GenBank/DDBJ databases">
        <title>WGS assembly of Marchantia polymorpha.</title>
        <authorList>
            <person name="Bowman J.L."/>
            <person name="Kohchi T."/>
            <person name="Yamato K.T."/>
            <person name="Jenkins J."/>
            <person name="Shu S."/>
            <person name="Ishizaki K."/>
            <person name="Yamaoka S."/>
            <person name="Nishihama R."/>
            <person name="Nakamura Y."/>
            <person name="Berger F."/>
            <person name="Adam C."/>
            <person name="Aki S.S."/>
            <person name="Althoff F."/>
            <person name="Araki T."/>
            <person name="Arteaga-Vazquez M.A."/>
            <person name="Balasubrmanian S."/>
            <person name="Bauer D."/>
            <person name="Boehm C.R."/>
            <person name="Briginshaw L."/>
            <person name="Caballero-Perez J."/>
            <person name="Catarino B."/>
            <person name="Chen F."/>
            <person name="Chiyoda S."/>
            <person name="Chovatia M."/>
            <person name="Davies K.M."/>
            <person name="Delmans M."/>
            <person name="Demura T."/>
            <person name="Dierschke T."/>
            <person name="Dolan L."/>
            <person name="Dorantes-Acosta A.E."/>
            <person name="Eklund D.M."/>
            <person name="Florent S.N."/>
            <person name="Flores-Sandoval E."/>
            <person name="Fujiyama A."/>
            <person name="Fukuzawa H."/>
            <person name="Galik B."/>
            <person name="Grimanelli D."/>
            <person name="Grimwood J."/>
            <person name="Grossniklaus U."/>
            <person name="Hamada T."/>
            <person name="Haseloff J."/>
            <person name="Hetherington A.J."/>
            <person name="Higo A."/>
            <person name="Hirakawa Y."/>
            <person name="Hundley H.N."/>
            <person name="Ikeda Y."/>
            <person name="Inoue K."/>
            <person name="Inoue S."/>
            <person name="Ishida S."/>
            <person name="Jia Q."/>
            <person name="Kakita M."/>
            <person name="Kanazawa T."/>
            <person name="Kawai Y."/>
            <person name="Kawashima T."/>
            <person name="Kennedy M."/>
            <person name="Kinose K."/>
            <person name="Kinoshita T."/>
            <person name="Kohara Y."/>
            <person name="Koide E."/>
            <person name="Komatsu K."/>
            <person name="Kopischke S."/>
            <person name="Kubo M."/>
            <person name="Kyozuka J."/>
            <person name="Lagercrantz U."/>
            <person name="Lin S.S."/>
            <person name="Lindquist E."/>
            <person name="Lipzen A.M."/>
            <person name="Lu C."/>
            <person name="Luna E.D."/>
            <person name="Martienssen R.A."/>
            <person name="Minamino N."/>
            <person name="Mizutani M."/>
            <person name="Mizutani M."/>
            <person name="Mochizuki N."/>
            <person name="Monte I."/>
            <person name="Mosher R."/>
            <person name="Nagasaki H."/>
            <person name="Nakagami H."/>
            <person name="Naramoto S."/>
            <person name="Nishitani K."/>
            <person name="Ohtani M."/>
            <person name="Okamoto T."/>
            <person name="Okumura M."/>
            <person name="Phillips J."/>
            <person name="Pollak B."/>
            <person name="Reinders A."/>
            <person name="Roevekamp M."/>
            <person name="Sano R."/>
            <person name="Sawa S."/>
            <person name="Schmid M.W."/>
            <person name="Shirakawa M."/>
            <person name="Solano R."/>
            <person name="Spunde A."/>
            <person name="Suetsugu N."/>
            <person name="Sugano S."/>
            <person name="Sugiyama A."/>
            <person name="Sun R."/>
            <person name="Suzuki Y."/>
            <person name="Takenaka M."/>
            <person name="Takezawa D."/>
            <person name="Tomogane H."/>
            <person name="Tsuzuki M."/>
            <person name="Ueda T."/>
            <person name="Umeda M."/>
            <person name="Ward J.M."/>
            <person name="Watanabe Y."/>
            <person name="Yazaki K."/>
            <person name="Yokoyama R."/>
            <person name="Yoshitake Y."/>
            <person name="Yotsui I."/>
            <person name="Zachgo S."/>
            <person name="Schmutz J."/>
        </authorList>
    </citation>
    <scope>NUCLEOTIDE SEQUENCE [LARGE SCALE GENOMIC DNA]</scope>
    <source>
        <strain evidence="2">Tak-1</strain>
    </source>
</reference>
<dbReference type="EMBL" id="KZ772755">
    <property type="protein sequence ID" value="PTQ34099.1"/>
    <property type="molecule type" value="Genomic_DNA"/>
</dbReference>
<feature type="region of interest" description="Disordered" evidence="1">
    <location>
        <begin position="68"/>
        <end position="89"/>
    </location>
</feature>
<dbReference type="Gramene" id="Mp8g12610.2">
    <property type="protein sequence ID" value="Mp8g12610.2.cds1"/>
    <property type="gene ID" value="Mp8g12610"/>
</dbReference>
<gene>
    <name evidence="2" type="ORF">MARPO_0083s0059</name>
</gene>
<protein>
    <submittedName>
        <fullName evidence="2">Uncharacterized protein</fullName>
    </submittedName>
</protein>
<evidence type="ECO:0000313" key="2">
    <source>
        <dbReference type="EMBL" id="PTQ34099.1"/>
    </source>
</evidence>
<dbReference type="AlphaFoldDB" id="A0A2R6WJU3"/>
<accession>A0A2R6WJU3</accession>
<dbReference type="EMBL" id="KZ772755">
    <property type="protein sequence ID" value="PTQ34098.1"/>
    <property type="molecule type" value="Genomic_DNA"/>
</dbReference>
<reference evidence="3" key="1">
    <citation type="journal article" date="2017" name="Cell">
        <title>Insights into land plant evolution garnered from the Marchantia polymorpha genome.</title>
        <authorList>
            <person name="Bowman J.L."/>
            <person name="Kohchi T."/>
            <person name="Yamato K.T."/>
            <person name="Jenkins J."/>
            <person name="Shu S."/>
            <person name="Ishizaki K."/>
            <person name="Yamaoka S."/>
            <person name="Nishihama R."/>
            <person name="Nakamura Y."/>
            <person name="Berger F."/>
            <person name="Adam C."/>
            <person name="Aki S.S."/>
            <person name="Althoff F."/>
            <person name="Araki T."/>
            <person name="Arteaga-Vazquez M.A."/>
            <person name="Balasubrmanian S."/>
            <person name="Barry K."/>
            <person name="Bauer D."/>
            <person name="Boehm C.R."/>
            <person name="Briginshaw L."/>
            <person name="Caballero-Perez J."/>
            <person name="Catarino B."/>
            <person name="Chen F."/>
            <person name="Chiyoda S."/>
            <person name="Chovatia M."/>
            <person name="Davies K.M."/>
            <person name="Delmans M."/>
            <person name="Demura T."/>
            <person name="Dierschke T."/>
            <person name="Dolan L."/>
            <person name="Dorantes-Acosta A.E."/>
            <person name="Eklund D.M."/>
            <person name="Florent S.N."/>
            <person name="Flores-Sandoval E."/>
            <person name="Fujiyama A."/>
            <person name="Fukuzawa H."/>
            <person name="Galik B."/>
            <person name="Grimanelli D."/>
            <person name="Grimwood J."/>
            <person name="Grossniklaus U."/>
            <person name="Hamada T."/>
            <person name="Haseloff J."/>
            <person name="Hetherington A.J."/>
            <person name="Higo A."/>
            <person name="Hirakawa Y."/>
            <person name="Hundley H.N."/>
            <person name="Ikeda Y."/>
            <person name="Inoue K."/>
            <person name="Inoue S.I."/>
            <person name="Ishida S."/>
            <person name="Jia Q."/>
            <person name="Kakita M."/>
            <person name="Kanazawa T."/>
            <person name="Kawai Y."/>
            <person name="Kawashima T."/>
            <person name="Kennedy M."/>
            <person name="Kinose K."/>
            <person name="Kinoshita T."/>
            <person name="Kohara Y."/>
            <person name="Koide E."/>
            <person name="Komatsu K."/>
            <person name="Kopischke S."/>
            <person name="Kubo M."/>
            <person name="Kyozuka J."/>
            <person name="Lagercrantz U."/>
            <person name="Lin S.S."/>
            <person name="Lindquist E."/>
            <person name="Lipzen A.M."/>
            <person name="Lu C.W."/>
            <person name="De Luna E."/>
            <person name="Martienssen R.A."/>
            <person name="Minamino N."/>
            <person name="Mizutani M."/>
            <person name="Mizutani M."/>
            <person name="Mochizuki N."/>
            <person name="Monte I."/>
            <person name="Mosher R."/>
            <person name="Nagasaki H."/>
            <person name="Nakagami H."/>
            <person name="Naramoto S."/>
            <person name="Nishitani K."/>
            <person name="Ohtani M."/>
            <person name="Okamoto T."/>
            <person name="Okumura M."/>
            <person name="Phillips J."/>
            <person name="Pollak B."/>
            <person name="Reinders A."/>
            <person name="Rovekamp M."/>
            <person name="Sano R."/>
            <person name="Sawa S."/>
            <person name="Schmid M.W."/>
            <person name="Shirakawa M."/>
            <person name="Solano R."/>
            <person name="Spunde A."/>
            <person name="Suetsugu N."/>
            <person name="Sugano S."/>
            <person name="Sugiyama A."/>
            <person name="Sun R."/>
            <person name="Suzuki Y."/>
            <person name="Takenaka M."/>
            <person name="Takezawa D."/>
            <person name="Tomogane H."/>
            <person name="Tsuzuki M."/>
            <person name="Ueda T."/>
            <person name="Umeda M."/>
            <person name="Ward J.M."/>
            <person name="Watanabe Y."/>
            <person name="Yazaki K."/>
            <person name="Yokoyama R."/>
            <person name="Yoshitake Y."/>
            <person name="Yotsui I."/>
            <person name="Zachgo S."/>
            <person name="Schmutz J."/>
        </authorList>
    </citation>
    <scope>NUCLEOTIDE SEQUENCE [LARGE SCALE GENOMIC DNA]</scope>
    <source>
        <strain evidence="3">Tak-1</strain>
    </source>
</reference>
<keyword evidence="3" id="KW-1185">Reference proteome</keyword>
<dbReference type="Proteomes" id="UP000244005">
    <property type="component" value="Unassembled WGS sequence"/>
</dbReference>
<evidence type="ECO:0000313" key="3">
    <source>
        <dbReference type="Proteomes" id="UP000244005"/>
    </source>
</evidence>
<organism evidence="2 3">
    <name type="scientific">Marchantia polymorpha</name>
    <name type="common">Common liverwort</name>
    <name type="synonym">Marchantia aquatica</name>
    <dbReference type="NCBI Taxonomy" id="3197"/>
    <lineage>
        <taxon>Eukaryota</taxon>
        <taxon>Viridiplantae</taxon>
        <taxon>Streptophyta</taxon>
        <taxon>Embryophyta</taxon>
        <taxon>Marchantiophyta</taxon>
        <taxon>Marchantiopsida</taxon>
        <taxon>Marchantiidae</taxon>
        <taxon>Marchantiales</taxon>
        <taxon>Marchantiaceae</taxon>
        <taxon>Marchantia</taxon>
    </lineage>
</organism>
<proteinExistence type="predicted"/>
<dbReference type="Gramene" id="Mp8g12610.1">
    <property type="protein sequence ID" value="Mp8g12610.1.cds1"/>
    <property type="gene ID" value="Mp8g12610"/>
</dbReference>
<evidence type="ECO:0000256" key="1">
    <source>
        <dbReference type="SAM" id="MobiDB-lite"/>
    </source>
</evidence>